<dbReference type="Proteomes" id="UP001597301">
    <property type="component" value="Unassembled WGS sequence"/>
</dbReference>
<protein>
    <submittedName>
        <fullName evidence="2">PAS domain S-box protein</fullName>
    </submittedName>
</protein>
<dbReference type="NCBIfam" id="TIGR00229">
    <property type="entry name" value="sensory_box"/>
    <property type="match status" value="1"/>
</dbReference>
<name>A0ABW4KLV2_9BACI</name>
<comment type="caution">
    <text evidence="2">The sequence shown here is derived from an EMBL/GenBank/DDBJ whole genome shotgun (WGS) entry which is preliminary data.</text>
</comment>
<evidence type="ECO:0000259" key="1">
    <source>
        <dbReference type="PROSITE" id="PS50112"/>
    </source>
</evidence>
<dbReference type="Gene3D" id="3.30.450.20">
    <property type="entry name" value="PAS domain"/>
    <property type="match status" value="1"/>
</dbReference>
<proteinExistence type="predicted"/>
<evidence type="ECO:0000313" key="2">
    <source>
        <dbReference type="EMBL" id="MFD1707185.1"/>
    </source>
</evidence>
<dbReference type="RefSeq" id="WP_380773910.1">
    <property type="nucleotide sequence ID" value="NZ_JBHUEO010000027.1"/>
</dbReference>
<sequence>MDSILLKGIINYSFDEIFIIDHKGVVLDVSPASTDLYGVDSQDIIGQTVYDLEEQGILNPSVSKIVLKTKSIENRIQYTKTNK</sequence>
<evidence type="ECO:0000313" key="3">
    <source>
        <dbReference type="Proteomes" id="UP001597301"/>
    </source>
</evidence>
<feature type="domain" description="PAS" evidence="1">
    <location>
        <begin position="2"/>
        <end position="52"/>
    </location>
</feature>
<dbReference type="InterPro" id="IPR035965">
    <property type="entry name" value="PAS-like_dom_sf"/>
</dbReference>
<dbReference type="CDD" id="cd00130">
    <property type="entry name" value="PAS"/>
    <property type="match status" value="1"/>
</dbReference>
<dbReference type="EMBL" id="JBHUEO010000027">
    <property type="protein sequence ID" value="MFD1707185.1"/>
    <property type="molecule type" value="Genomic_DNA"/>
</dbReference>
<keyword evidence="3" id="KW-1185">Reference proteome</keyword>
<organism evidence="2 3">
    <name type="scientific">Siminovitchia sediminis</name>
    <dbReference type="NCBI Taxonomy" id="1274353"/>
    <lineage>
        <taxon>Bacteria</taxon>
        <taxon>Bacillati</taxon>
        <taxon>Bacillota</taxon>
        <taxon>Bacilli</taxon>
        <taxon>Bacillales</taxon>
        <taxon>Bacillaceae</taxon>
        <taxon>Siminovitchia</taxon>
    </lineage>
</organism>
<dbReference type="InterPro" id="IPR013767">
    <property type="entry name" value="PAS_fold"/>
</dbReference>
<gene>
    <name evidence="2" type="ORF">ACFSCZ_10615</name>
</gene>
<accession>A0ABW4KLV2</accession>
<dbReference type="InterPro" id="IPR000014">
    <property type="entry name" value="PAS"/>
</dbReference>
<dbReference type="Pfam" id="PF00989">
    <property type="entry name" value="PAS"/>
    <property type="match status" value="1"/>
</dbReference>
<dbReference type="SMART" id="SM00091">
    <property type="entry name" value="PAS"/>
    <property type="match status" value="1"/>
</dbReference>
<reference evidence="3" key="1">
    <citation type="journal article" date="2019" name="Int. J. Syst. Evol. Microbiol.">
        <title>The Global Catalogue of Microorganisms (GCM) 10K type strain sequencing project: providing services to taxonomists for standard genome sequencing and annotation.</title>
        <authorList>
            <consortium name="The Broad Institute Genomics Platform"/>
            <consortium name="The Broad Institute Genome Sequencing Center for Infectious Disease"/>
            <person name="Wu L."/>
            <person name="Ma J."/>
        </authorList>
    </citation>
    <scope>NUCLEOTIDE SEQUENCE [LARGE SCALE GENOMIC DNA]</scope>
    <source>
        <strain evidence="3">CGMCC 1.12295</strain>
    </source>
</reference>
<dbReference type="PROSITE" id="PS50112">
    <property type="entry name" value="PAS"/>
    <property type="match status" value="1"/>
</dbReference>
<dbReference type="SUPFAM" id="SSF55785">
    <property type="entry name" value="PYP-like sensor domain (PAS domain)"/>
    <property type="match status" value="1"/>
</dbReference>